<dbReference type="STRING" id="400092.PKOR_20815"/>
<sequence>MREEVVVQRMGDVAVISLHGECNSAVVEKLEKRCHEEIVRRAKHILLDCEHVTTLNSSALRCMLRKSTEADEAGITLVLYHLKPEHTALIRSSGLDLVLHIKDNFKDAYLLCKARSDKSGSTKLGTT</sequence>
<dbReference type="AlphaFoldDB" id="A0A0E3ZII5"/>
<dbReference type="InterPro" id="IPR002645">
    <property type="entry name" value="STAS_dom"/>
</dbReference>
<keyword evidence="3" id="KW-1185">Reference proteome</keyword>
<dbReference type="PANTHER" id="PTHR33495:SF14">
    <property type="entry name" value="ANTI-SIGMA FACTOR ANTAGONIST"/>
    <property type="match status" value="1"/>
</dbReference>
<dbReference type="PROSITE" id="PS50801">
    <property type="entry name" value="STAS"/>
    <property type="match status" value="1"/>
</dbReference>
<reference evidence="2 3" key="1">
    <citation type="journal article" date="2015" name="Sci. Rep.">
        <title>Unraveling adaptation of Pontibacter korlensis to radiation and infertility in desert through complete genome and comparative transcriptomic analysis.</title>
        <authorList>
            <person name="Dai J."/>
            <person name="Dai W."/>
            <person name="Qiu C."/>
            <person name="Yang Z."/>
            <person name="Zhang Y."/>
            <person name="Zhou M."/>
            <person name="Zhang L."/>
            <person name="Fang C."/>
            <person name="Gao Q."/>
            <person name="Yang Q."/>
            <person name="Li X."/>
            <person name="Wang Z."/>
            <person name="Wang Z."/>
            <person name="Jia Z."/>
            <person name="Chen X."/>
        </authorList>
    </citation>
    <scope>NUCLEOTIDE SEQUENCE [LARGE SCALE GENOMIC DNA]</scope>
    <source>
        <strain evidence="2 3">X14-1T</strain>
    </source>
</reference>
<dbReference type="Pfam" id="PF01740">
    <property type="entry name" value="STAS"/>
    <property type="match status" value="1"/>
</dbReference>
<dbReference type="CDD" id="cd07043">
    <property type="entry name" value="STAS_anti-anti-sigma_factors"/>
    <property type="match status" value="1"/>
</dbReference>
<proteinExistence type="predicted"/>
<dbReference type="RefSeq" id="WP_046313243.1">
    <property type="nucleotide sequence ID" value="NZ_CBCSCY010000035.1"/>
</dbReference>
<dbReference type="GO" id="GO:0043856">
    <property type="term" value="F:anti-sigma factor antagonist activity"/>
    <property type="evidence" value="ECO:0007669"/>
    <property type="project" value="TreeGrafter"/>
</dbReference>
<dbReference type="Gene3D" id="3.30.750.24">
    <property type="entry name" value="STAS domain"/>
    <property type="match status" value="1"/>
</dbReference>
<gene>
    <name evidence="2" type="ORF">PKOR_20815</name>
</gene>
<dbReference type="EMBL" id="CP009621">
    <property type="protein sequence ID" value="AKD05069.1"/>
    <property type="molecule type" value="Genomic_DNA"/>
</dbReference>
<dbReference type="OrthoDB" id="5471473at2"/>
<dbReference type="HOGENOM" id="CLU_1968533_0_0_10"/>
<evidence type="ECO:0000259" key="1">
    <source>
        <dbReference type="PROSITE" id="PS50801"/>
    </source>
</evidence>
<evidence type="ECO:0000313" key="3">
    <source>
        <dbReference type="Proteomes" id="UP000033109"/>
    </source>
</evidence>
<organism evidence="2 3">
    <name type="scientific">Pontibacter korlensis</name>
    <dbReference type="NCBI Taxonomy" id="400092"/>
    <lineage>
        <taxon>Bacteria</taxon>
        <taxon>Pseudomonadati</taxon>
        <taxon>Bacteroidota</taxon>
        <taxon>Cytophagia</taxon>
        <taxon>Cytophagales</taxon>
        <taxon>Hymenobacteraceae</taxon>
        <taxon>Pontibacter</taxon>
    </lineage>
</organism>
<dbReference type="PANTHER" id="PTHR33495">
    <property type="entry name" value="ANTI-SIGMA FACTOR ANTAGONIST TM_1081-RELATED-RELATED"/>
    <property type="match status" value="1"/>
</dbReference>
<dbReference type="Proteomes" id="UP000033109">
    <property type="component" value="Chromosome"/>
</dbReference>
<protein>
    <recommendedName>
        <fullName evidence="1">STAS domain-containing protein</fullName>
    </recommendedName>
</protein>
<dbReference type="PATRIC" id="fig|400092.3.peg.4576"/>
<evidence type="ECO:0000313" key="2">
    <source>
        <dbReference type="EMBL" id="AKD05069.1"/>
    </source>
</evidence>
<dbReference type="KEGG" id="pko:PKOR_20815"/>
<accession>A0A0E3ZII5</accession>
<feature type="domain" description="STAS" evidence="1">
    <location>
        <begin position="3"/>
        <end position="112"/>
    </location>
</feature>
<name>A0A0E3ZII5_9BACT</name>
<dbReference type="InterPro" id="IPR036513">
    <property type="entry name" value="STAS_dom_sf"/>
</dbReference>
<dbReference type="SUPFAM" id="SSF52091">
    <property type="entry name" value="SpoIIaa-like"/>
    <property type="match status" value="1"/>
</dbReference>